<evidence type="ECO:0000256" key="1">
    <source>
        <dbReference type="SAM" id="Phobius"/>
    </source>
</evidence>
<gene>
    <name evidence="2" type="ORF">FRZ54_14355</name>
</gene>
<keyword evidence="1" id="KW-0472">Membrane</keyword>
<evidence type="ECO:0000313" key="3">
    <source>
        <dbReference type="Proteomes" id="UP000321479"/>
    </source>
</evidence>
<organism evidence="2 3">
    <name type="scientific">Mucilaginibacter ginsenosidivorans</name>
    <dbReference type="NCBI Taxonomy" id="398053"/>
    <lineage>
        <taxon>Bacteria</taxon>
        <taxon>Pseudomonadati</taxon>
        <taxon>Bacteroidota</taxon>
        <taxon>Sphingobacteriia</taxon>
        <taxon>Sphingobacteriales</taxon>
        <taxon>Sphingobacteriaceae</taxon>
        <taxon>Mucilaginibacter</taxon>
    </lineage>
</organism>
<sequence length="132" mass="15736">MTKFAKEQLHKIDTLLRLFRKDEVGIPEHEIKGMLKHQKVEASDSEIKRFLYQLQEDGYIFFEEKLNLYIVTVKGVKFDGYWSEFKASRTRHCREVVQSYLLSVGTALAGLYALYDLLKWMEHRFFCSHFFS</sequence>
<dbReference type="KEGG" id="mgin:FRZ54_14355"/>
<dbReference type="AlphaFoldDB" id="A0A5B8UZG7"/>
<proteinExistence type="predicted"/>
<feature type="transmembrane region" description="Helical" evidence="1">
    <location>
        <begin position="96"/>
        <end position="115"/>
    </location>
</feature>
<accession>A0A5B8UZG7</accession>
<reference evidence="2 3" key="1">
    <citation type="journal article" date="2017" name="Curr. Microbiol.">
        <title>Mucilaginibacter ginsenosidivorans sp. nov., Isolated from Soil of Ginseng Field.</title>
        <authorList>
            <person name="Kim M.M."/>
            <person name="Siddiqi M.Z."/>
            <person name="Im W.T."/>
        </authorList>
    </citation>
    <scope>NUCLEOTIDE SEQUENCE [LARGE SCALE GENOMIC DNA]</scope>
    <source>
        <strain evidence="2 3">Gsoil 3017</strain>
    </source>
</reference>
<dbReference type="RefSeq" id="WP_147032280.1">
    <property type="nucleotide sequence ID" value="NZ_CP042436.1"/>
</dbReference>
<keyword evidence="1" id="KW-1133">Transmembrane helix</keyword>
<dbReference type="EMBL" id="CP042436">
    <property type="protein sequence ID" value="QEC63706.1"/>
    <property type="molecule type" value="Genomic_DNA"/>
</dbReference>
<keyword evidence="1" id="KW-0812">Transmembrane</keyword>
<name>A0A5B8UZG7_9SPHI</name>
<protein>
    <submittedName>
        <fullName evidence="2">Uncharacterized protein</fullName>
    </submittedName>
</protein>
<dbReference type="Proteomes" id="UP000321479">
    <property type="component" value="Chromosome"/>
</dbReference>
<evidence type="ECO:0000313" key="2">
    <source>
        <dbReference type="EMBL" id="QEC63706.1"/>
    </source>
</evidence>
<keyword evidence="3" id="KW-1185">Reference proteome</keyword>